<dbReference type="Pfam" id="PF13359">
    <property type="entry name" value="DDE_Tnp_4"/>
    <property type="match status" value="1"/>
</dbReference>
<feature type="domain" description="DDE Tnp4" evidence="8">
    <location>
        <begin position="114"/>
        <end position="177"/>
    </location>
</feature>
<proteinExistence type="inferred from homology"/>
<comment type="similarity">
    <text evidence="3">Belongs to the HARBI1 family.</text>
</comment>
<evidence type="ECO:0000313" key="9">
    <source>
        <dbReference type="EMBL" id="KAL2337731.1"/>
    </source>
</evidence>
<evidence type="ECO:0000259" key="8">
    <source>
        <dbReference type="Pfam" id="PF13359"/>
    </source>
</evidence>
<dbReference type="GO" id="GO:0004518">
    <property type="term" value="F:nuclease activity"/>
    <property type="evidence" value="ECO:0007669"/>
    <property type="project" value="UniProtKB-KW"/>
</dbReference>
<gene>
    <name evidence="9" type="ORF">Fmac_012177</name>
</gene>
<dbReference type="InterPro" id="IPR045249">
    <property type="entry name" value="HARBI1-like"/>
</dbReference>
<keyword evidence="7" id="KW-0539">Nucleus</keyword>
<evidence type="ECO:0000256" key="3">
    <source>
        <dbReference type="ARBA" id="ARBA00006958"/>
    </source>
</evidence>
<evidence type="ECO:0000256" key="6">
    <source>
        <dbReference type="ARBA" id="ARBA00022801"/>
    </source>
</evidence>
<name>A0ABD1MPJ5_9FABA</name>
<keyword evidence="4" id="KW-0540">Nuclease</keyword>
<evidence type="ECO:0000256" key="2">
    <source>
        <dbReference type="ARBA" id="ARBA00004123"/>
    </source>
</evidence>
<sequence length="222" mass="25083">MGRVTFEKICEELNSAIAKEDTTLRSVIPMRQRAVVCLWRLATSDPLSMVSRRFGLGISTCHKLVLEVCTAIKTVLMSKYLIWPDIVALRNIKGEFENISGIPNVVGSILTLHVPIIALKTSVSAYFNKRHTKRTQKSYYSVTIQGVVDHRGVFMDVCIGWLGSLRDNEVLEKSAFFLEGSLRDMAKEVLQPLYVSQSTLRDMAQQVSQFMLRDLLCHVIQC</sequence>
<reference evidence="9 10" key="1">
    <citation type="submission" date="2024-08" db="EMBL/GenBank/DDBJ databases">
        <title>Insights into the chromosomal genome structure of Flemingia macrophylla.</title>
        <authorList>
            <person name="Ding Y."/>
            <person name="Zhao Y."/>
            <person name="Bi W."/>
            <person name="Wu M."/>
            <person name="Zhao G."/>
            <person name="Gong Y."/>
            <person name="Li W."/>
            <person name="Zhang P."/>
        </authorList>
    </citation>
    <scope>NUCLEOTIDE SEQUENCE [LARGE SCALE GENOMIC DNA]</scope>
    <source>
        <strain evidence="9">DYQJB</strain>
        <tissue evidence="9">Leaf</tissue>
    </source>
</reference>
<keyword evidence="10" id="KW-1185">Reference proteome</keyword>
<organism evidence="9 10">
    <name type="scientific">Flemingia macrophylla</name>
    <dbReference type="NCBI Taxonomy" id="520843"/>
    <lineage>
        <taxon>Eukaryota</taxon>
        <taxon>Viridiplantae</taxon>
        <taxon>Streptophyta</taxon>
        <taxon>Embryophyta</taxon>
        <taxon>Tracheophyta</taxon>
        <taxon>Spermatophyta</taxon>
        <taxon>Magnoliopsida</taxon>
        <taxon>eudicotyledons</taxon>
        <taxon>Gunneridae</taxon>
        <taxon>Pentapetalae</taxon>
        <taxon>rosids</taxon>
        <taxon>fabids</taxon>
        <taxon>Fabales</taxon>
        <taxon>Fabaceae</taxon>
        <taxon>Papilionoideae</taxon>
        <taxon>50 kb inversion clade</taxon>
        <taxon>NPAAA clade</taxon>
        <taxon>indigoferoid/millettioid clade</taxon>
        <taxon>Phaseoleae</taxon>
        <taxon>Flemingia</taxon>
    </lineage>
</organism>
<comment type="cofactor">
    <cofactor evidence="1">
        <name>a divalent metal cation</name>
        <dbReference type="ChEBI" id="CHEBI:60240"/>
    </cofactor>
</comment>
<dbReference type="InterPro" id="IPR027806">
    <property type="entry name" value="HARBI1_dom"/>
</dbReference>
<evidence type="ECO:0000256" key="1">
    <source>
        <dbReference type="ARBA" id="ARBA00001968"/>
    </source>
</evidence>
<dbReference type="EMBL" id="JBGMDY010000004">
    <property type="protein sequence ID" value="KAL2337731.1"/>
    <property type="molecule type" value="Genomic_DNA"/>
</dbReference>
<evidence type="ECO:0000256" key="7">
    <source>
        <dbReference type="ARBA" id="ARBA00023242"/>
    </source>
</evidence>
<dbReference type="PANTHER" id="PTHR22930">
    <property type="match status" value="1"/>
</dbReference>
<dbReference type="PANTHER" id="PTHR22930:SF244">
    <property type="entry name" value="OS05G0593000 PROTEIN"/>
    <property type="match status" value="1"/>
</dbReference>
<accession>A0ABD1MPJ5</accession>
<keyword evidence="5" id="KW-0479">Metal-binding</keyword>
<protein>
    <recommendedName>
        <fullName evidence="8">DDE Tnp4 domain-containing protein</fullName>
    </recommendedName>
</protein>
<dbReference type="GO" id="GO:0016787">
    <property type="term" value="F:hydrolase activity"/>
    <property type="evidence" value="ECO:0007669"/>
    <property type="project" value="UniProtKB-KW"/>
</dbReference>
<dbReference type="Proteomes" id="UP001603857">
    <property type="component" value="Unassembled WGS sequence"/>
</dbReference>
<keyword evidence="6" id="KW-0378">Hydrolase</keyword>
<dbReference type="GO" id="GO:0005634">
    <property type="term" value="C:nucleus"/>
    <property type="evidence" value="ECO:0007669"/>
    <property type="project" value="UniProtKB-SubCell"/>
</dbReference>
<dbReference type="GO" id="GO:0046872">
    <property type="term" value="F:metal ion binding"/>
    <property type="evidence" value="ECO:0007669"/>
    <property type="project" value="UniProtKB-KW"/>
</dbReference>
<evidence type="ECO:0000256" key="5">
    <source>
        <dbReference type="ARBA" id="ARBA00022723"/>
    </source>
</evidence>
<evidence type="ECO:0000313" key="10">
    <source>
        <dbReference type="Proteomes" id="UP001603857"/>
    </source>
</evidence>
<dbReference type="AlphaFoldDB" id="A0ABD1MPJ5"/>
<comment type="caution">
    <text evidence="9">The sequence shown here is derived from an EMBL/GenBank/DDBJ whole genome shotgun (WGS) entry which is preliminary data.</text>
</comment>
<evidence type="ECO:0000256" key="4">
    <source>
        <dbReference type="ARBA" id="ARBA00022722"/>
    </source>
</evidence>
<comment type="subcellular location">
    <subcellularLocation>
        <location evidence="2">Nucleus</location>
    </subcellularLocation>
</comment>